<dbReference type="GO" id="GO:0000171">
    <property type="term" value="F:ribonuclease MRP activity"/>
    <property type="evidence" value="ECO:0007669"/>
    <property type="project" value="TreeGrafter"/>
</dbReference>
<dbReference type="InterPro" id="IPR020241">
    <property type="entry name" value="RNase_P/MRP_Pop7_fungi"/>
</dbReference>
<dbReference type="EMBL" id="JAGHQL010000027">
    <property type="protein sequence ID" value="KAH0543737.1"/>
    <property type="molecule type" value="Genomic_DNA"/>
</dbReference>
<dbReference type="GO" id="GO:0005655">
    <property type="term" value="C:nucleolar ribonuclease P complex"/>
    <property type="evidence" value="ECO:0007669"/>
    <property type="project" value="InterPro"/>
</dbReference>
<feature type="region of interest" description="Disordered" evidence="4">
    <location>
        <begin position="98"/>
        <end position="124"/>
    </location>
</feature>
<dbReference type="Gene3D" id="3.30.110.20">
    <property type="entry name" value="Alba-like domain"/>
    <property type="match status" value="1"/>
</dbReference>
<evidence type="ECO:0000256" key="3">
    <source>
        <dbReference type="ARBA" id="ARBA00023242"/>
    </source>
</evidence>
<feature type="compositionally biased region" description="Basic and acidic residues" evidence="4">
    <location>
        <begin position="98"/>
        <end position="110"/>
    </location>
</feature>
<evidence type="ECO:0000313" key="5">
    <source>
        <dbReference type="EMBL" id="KAH0543737.1"/>
    </source>
</evidence>
<evidence type="ECO:0000256" key="2">
    <source>
        <dbReference type="ARBA" id="ARBA00022694"/>
    </source>
</evidence>
<name>A0A9P8KZN0_9PEZI</name>
<dbReference type="GO" id="GO:0004526">
    <property type="term" value="F:ribonuclease P activity"/>
    <property type="evidence" value="ECO:0007669"/>
    <property type="project" value="TreeGrafter"/>
</dbReference>
<dbReference type="Pfam" id="PF12328">
    <property type="entry name" value="Rpp20"/>
    <property type="match status" value="1"/>
</dbReference>
<proteinExistence type="predicted"/>
<accession>A0A9P8KZN0</accession>
<dbReference type="GO" id="GO:0034965">
    <property type="term" value="P:intronic box C/D snoRNA processing"/>
    <property type="evidence" value="ECO:0007669"/>
    <property type="project" value="TreeGrafter"/>
</dbReference>
<evidence type="ECO:0000313" key="6">
    <source>
        <dbReference type="Proteomes" id="UP000698800"/>
    </source>
</evidence>
<dbReference type="InterPro" id="IPR014612">
    <property type="entry name" value="Pop7/Rpp20"/>
</dbReference>
<dbReference type="PANTHER" id="PTHR28256:SF1">
    <property type="entry name" value="RIBONUCLEASES P_MRP PROTEIN SUBUNIT POP7"/>
    <property type="match status" value="1"/>
</dbReference>
<evidence type="ECO:0000256" key="1">
    <source>
        <dbReference type="ARBA" id="ARBA00004123"/>
    </source>
</evidence>
<dbReference type="GO" id="GO:0000172">
    <property type="term" value="C:ribonuclease MRP complex"/>
    <property type="evidence" value="ECO:0007669"/>
    <property type="project" value="InterPro"/>
</dbReference>
<dbReference type="PANTHER" id="PTHR28256">
    <property type="entry name" value="RIBONUCLEASES P/MRP PROTEIN SUBUNIT POP7"/>
    <property type="match status" value="1"/>
</dbReference>
<reference evidence="5" key="1">
    <citation type="submission" date="2021-03" db="EMBL/GenBank/DDBJ databases">
        <title>Comparative genomics and phylogenomic investigation of the class Geoglossomycetes provide insights into ecological specialization and systematics.</title>
        <authorList>
            <person name="Melie T."/>
            <person name="Pirro S."/>
            <person name="Miller A.N."/>
            <person name="Quandt A."/>
        </authorList>
    </citation>
    <scope>NUCLEOTIDE SEQUENCE</scope>
    <source>
        <strain evidence="5">GBOQ0MN5Z8</strain>
    </source>
</reference>
<gene>
    <name evidence="5" type="ORF">FGG08_001919</name>
</gene>
<comment type="subcellular location">
    <subcellularLocation>
        <location evidence="1">Nucleus</location>
    </subcellularLocation>
</comment>
<dbReference type="GO" id="GO:0003723">
    <property type="term" value="F:RNA binding"/>
    <property type="evidence" value="ECO:0007669"/>
    <property type="project" value="TreeGrafter"/>
</dbReference>
<comment type="caution">
    <text evidence="5">The sequence shown here is derived from an EMBL/GenBank/DDBJ whole genome shotgun (WGS) entry which is preliminary data.</text>
</comment>
<dbReference type="GO" id="GO:0006364">
    <property type="term" value="P:rRNA processing"/>
    <property type="evidence" value="ECO:0007669"/>
    <property type="project" value="TreeGrafter"/>
</dbReference>
<dbReference type="GO" id="GO:0000294">
    <property type="term" value="P:nuclear-transcribed mRNA catabolic process, RNase MRP-dependent"/>
    <property type="evidence" value="ECO:0007669"/>
    <property type="project" value="TreeGrafter"/>
</dbReference>
<feature type="compositionally biased region" description="Basic and acidic residues" evidence="4">
    <location>
        <begin position="179"/>
        <end position="189"/>
    </location>
</feature>
<feature type="region of interest" description="Disordered" evidence="4">
    <location>
        <begin position="170"/>
        <end position="230"/>
    </location>
</feature>
<keyword evidence="3" id="KW-0539">Nucleus</keyword>
<dbReference type="OrthoDB" id="5416589at2759"/>
<protein>
    <submittedName>
        <fullName evidence="5">Uncharacterized protein</fullName>
    </submittedName>
</protein>
<dbReference type="InterPro" id="IPR036882">
    <property type="entry name" value="Alba-like_dom_sf"/>
</dbReference>
<organism evidence="5 6">
    <name type="scientific">Glutinoglossum americanum</name>
    <dbReference type="NCBI Taxonomy" id="1670608"/>
    <lineage>
        <taxon>Eukaryota</taxon>
        <taxon>Fungi</taxon>
        <taxon>Dikarya</taxon>
        <taxon>Ascomycota</taxon>
        <taxon>Pezizomycotina</taxon>
        <taxon>Geoglossomycetes</taxon>
        <taxon>Geoglossales</taxon>
        <taxon>Geoglossaceae</taxon>
        <taxon>Glutinoglossum</taxon>
    </lineage>
</organism>
<keyword evidence="6" id="KW-1185">Reference proteome</keyword>
<dbReference type="GO" id="GO:0001682">
    <property type="term" value="P:tRNA 5'-leader removal"/>
    <property type="evidence" value="ECO:0007669"/>
    <property type="project" value="InterPro"/>
</dbReference>
<evidence type="ECO:0000256" key="4">
    <source>
        <dbReference type="SAM" id="MobiDB-lite"/>
    </source>
</evidence>
<dbReference type="Proteomes" id="UP000698800">
    <property type="component" value="Unassembled WGS sequence"/>
</dbReference>
<keyword evidence="2" id="KW-0819">tRNA processing</keyword>
<sequence>MPNQLNYNDFQNVGSDMITIRSASTSRDFPSFSDNRRLKTIPDARIQKRPLIHPPISSPHSGRDTQKVVYISSSTHFISAVKRVRKLLDAIEKRETGNFDLSGKGKDKTKISQTGRKRKGEPEEVSLKATAKAIEKALNLAIFFQGQKDCRVRIRTGSVGVVDDIIEVERPMMQGEGSKTADSRQEPSLKRKRSESSSEGNNIGANQVMVGPTSDMEPNDAGIENEELPETQIRKTMPEWIPRLFGELSIHTTLTHDQLAGPLLTAIPKAKQPGQSVTLPL</sequence>
<dbReference type="AlphaFoldDB" id="A0A9P8KZN0"/>